<dbReference type="AlphaFoldDB" id="A0A077WCN8"/>
<feature type="compositionally biased region" description="Basic residues" evidence="3">
    <location>
        <begin position="162"/>
        <end position="174"/>
    </location>
</feature>
<dbReference type="Pfam" id="PF23726">
    <property type="entry name" value="Beta-prop_RSE1_2nd"/>
    <property type="match status" value="1"/>
</dbReference>
<feature type="domain" description="RSE1/DDB1/CPSF1 first beta-propeller" evidence="5">
    <location>
        <begin position="19"/>
        <end position="402"/>
    </location>
</feature>
<accession>A0A077WCN8</accession>
<proteinExistence type="predicted"/>
<dbReference type="InterPro" id="IPR058543">
    <property type="entry name" value="Beta-prop_RSE1/DDB1/CPSF1_2nd"/>
</dbReference>
<organism evidence="7">
    <name type="scientific">Lichtheimia ramosa</name>
    <dbReference type="NCBI Taxonomy" id="688394"/>
    <lineage>
        <taxon>Eukaryota</taxon>
        <taxon>Fungi</taxon>
        <taxon>Fungi incertae sedis</taxon>
        <taxon>Mucoromycota</taxon>
        <taxon>Mucoromycotina</taxon>
        <taxon>Mucoromycetes</taxon>
        <taxon>Mucorales</taxon>
        <taxon>Lichtheimiaceae</taxon>
        <taxon>Lichtheimia</taxon>
    </lineage>
</organism>
<evidence type="ECO:0008006" key="8">
    <source>
        <dbReference type="Google" id="ProtNLM"/>
    </source>
</evidence>
<protein>
    <recommendedName>
        <fullName evidence="8">DNA damage-binding protein 1</fullName>
    </recommendedName>
</protein>
<dbReference type="OrthoDB" id="433457at2759"/>
<evidence type="ECO:0000259" key="6">
    <source>
        <dbReference type="Pfam" id="PF23726"/>
    </source>
</evidence>
<dbReference type="GO" id="GO:0005634">
    <property type="term" value="C:nucleus"/>
    <property type="evidence" value="ECO:0007669"/>
    <property type="project" value="UniProtKB-SubCell"/>
</dbReference>
<evidence type="ECO:0000259" key="4">
    <source>
        <dbReference type="Pfam" id="PF03178"/>
    </source>
</evidence>
<sequence length="1175" mass="131352">MTCYKYVVTAQKPTATHFTVKGPFTSSTDVNLILGKGTRIEIYTLTPDGLKPTLEFSIYGTIRALDLYKPRGRDKASLFVLTSRRMFCILSYSERTQQIITEANGEIGPTGPPHLWSNRMFGLLDPTSRYFAIGLHERMISVLTHDAFTQIQAREGYSTRRSSLKTRETRRKSSTHYPRPEPPSNQINLGLGEKKLVSMVFLHDAKEPTLAVLYDDPDRERFLQTFVLHTRSGEFFPDQLLISQLRADENDNLLIAIPSPIGGVLLIGETTIRYLKKDHNPKAVGIRNCSINWQVLDIDWYESSINMVLMYSYTMINREGTRFLLGDRTMGHLYLLTLKVIDDNVDEINFIRLGQTSAPICLAYLDNDVVFVGSHVGDSQLVHINSNQTSSTDDILEVMEEFPNLAPIPDFCVVDLDKQGQAQLVTCSGAGQDSSLRIIRNGVGLNELAAIDITGVKGIWSLRPTFDSSHDDMIVFSFINQTSILQLLDYEMSQSHTYSSFDISRRTLAAGNVIDNLIIQVTDQSVRLMETGVSGNLLDQWMPKDNAQITVASLNPTQCVLSTGHGRLFVLEVQDRHLVQTGETQLNDEISCIDITPLDTSSPHKTLLVAIGVWQQVGVRLLSLPTMQVVAEEILAGTAMPRSILMAKFEDISYLLVALGDGQFYNFKLDTREGRLWDKKRSFLGKMPIALGTFSSNDTTHVFAASDKPSVIHSRNQKLIYSNVNLKDVRCVTSFNSSSFPDAVALTTKDGLIIGQMEEIQKLHITKIGAKDTQSRIVYQESSKTFGVITSRLTARKYESPNATTSAFEVHDDQTFKLIDRVYIKNHERIMSVVNAVFDNDGEEYYVLATGYTNDPYERDAIGRLVVYRITADRKLEFVNQLKVDGIADNLRLFQGKLLASVSQKIQLFRWELEVSGRGHLALVCSCPIPSICESIATHGNMIVIGDMARAVVAMRYNPQKQTIEAVAHDKQPKEITAVEALGDDLYLAAEESGHLFVYKHTSKKIKEEGAVSDVNGSGNTNMDQVEDHLEIVGQWHFGERIHSFRFGSLATNPPDPDTRPVAPSLIFCTANGSIGVLADLSEERFKLLLQMQSNLVKVVPSIGHLSHTDWRNIDVRDIRDKAIGFIDGDLIESFLDLTPQEMQNVVDGRNGGRRLESSVEDLCKVVEELMSVHS</sequence>
<dbReference type="Pfam" id="PF03178">
    <property type="entry name" value="CPSF_A"/>
    <property type="match status" value="1"/>
</dbReference>
<dbReference type="Gene3D" id="2.130.10.10">
    <property type="entry name" value="YVTN repeat-like/Quinoprotein amine dehydrogenase"/>
    <property type="match status" value="3"/>
</dbReference>
<dbReference type="SUPFAM" id="SSF75011">
    <property type="entry name" value="3-carboxy-cis,cis-mucoante lactonizing enzyme"/>
    <property type="match status" value="1"/>
</dbReference>
<feature type="domain" description="RSE1/DDB1/CPSF1 C-terminal" evidence="4">
    <location>
        <begin position="806"/>
        <end position="1137"/>
    </location>
</feature>
<dbReference type="PANTHER" id="PTHR10644">
    <property type="entry name" value="DNA REPAIR/RNA PROCESSING CPSF FAMILY"/>
    <property type="match status" value="1"/>
</dbReference>
<dbReference type="InterPro" id="IPR036322">
    <property type="entry name" value="WD40_repeat_dom_sf"/>
</dbReference>
<reference evidence="7" key="1">
    <citation type="journal article" date="2014" name="Genome Announc.">
        <title>De novo whole-genome sequence and genome annotation of Lichtheimia ramosa.</title>
        <authorList>
            <person name="Linde J."/>
            <person name="Schwartze V."/>
            <person name="Binder U."/>
            <person name="Lass-Florl C."/>
            <person name="Voigt K."/>
            <person name="Horn F."/>
        </authorList>
    </citation>
    <scope>NUCLEOTIDE SEQUENCE</scope>
    <source>
        <strain evidence="7">JMRC FSU:6197</strain>
    </source>
</reference>
<evidence type="ECO:0000256" key="1">
    <source>
        <dbReference type="ARBA" id="ARBA00004123"/>
    </source>
</evidence>
<dbReference type="EMBL" id="LK023316">
    <property type="protein sequence ID" value="CDS05180.1"/>
    <property type="molecule type" value="Genomic_DNA"/>
</dbReference>
<feature type="region of interest" description="Disordered" evidence="3">
    <location>
        <begin position="158"/>
        <end position="186"/>
    </location>
</feature>
<evidence type="ECO:0000259" key="5">
    <source>
        <dbReference type="Pfam" id="PF10433"/>
    </source>
</evidence>
<dbReference type="InterPro" id="IPR015943">
    <property type="entry name" value="WD40/YVTN_repeat-like_dom_sf"/>
</dbReference>
<dbReference type="Pfam" id="PF10433">
    <property type="entry name" value="Beta-prop_RSE1_1st"/>
    <property type="match status" value="1"/>
</dbReference>
<keyword evidence="2" id="KW-0539">Nucleus</keyword>
<dbReference type="InterPro" id="IPR004871">
    <property type="entry name" value="RSE1/DDB1/CPSF1_C"/>
</dbReference>
<dbReference type="GO" id="GO:0003676">
    <property type="term" value="F:nucleic acid binding"/>
    <property type="evidence" value="ECO:0007669"/>
    <property type="project" value="InterPro"/>
</dbReference>
<dbReference type="SUPFAM" id="SSF50978">
    <property type="entry name" value="WD40 repeat-like"/>
    <property type="match status" value="1"/>
</dbReference>
<comment type="subcellular location">
    <subcellularLocation>
        <location evidence="1">Nucleus</location>
    </subcellularLocation>
</comment>
<evidence type="ECO:0000256" key="3">
    <source>
        <dbReference type="SAM" id="MobiDB-lite"/>
    </source>
</evidence>
<dbReference type="Gene3D" id="1.10.150.910">
    <property type="match status" value="1"/>
</dbReference>
<evidence type="ECO:0000313" key="7">
    <source>
        <dbReference type="EMBL" id="CDS05180.1"/>
    </source>
</evidence>
<dbReference type="InterPro" id="IPR050358">
    <property type="entry name" value="RSE1/DDB1/CFT1"/>
</dbReference>
<dbReference type="InterPro" id="IPR018846">
    <property type="entry name" value="Beta-prop_RSE1/DDB1/CPSF1_1st"/>
</dbReference>
<gene>
    <name evidence="7" type="ORF">LRAMOSA07709</name>
</gene>
<feature type="domain" description="RSE1/DDB1/CPSF1 second beta-propeller" evidence="6">
    <location>
        <begin position="446"/>
        <end position="757"/>
    </location>
</feature>
<name>A0A077WCN8_9FUNG</name>
<evidence type="ECO:0000256" key="2">
    <source>
        <dbReference type="ARBA" id="ARBA00023242"/>
    </source>
</evidence>